<comment type="caution">
    <text evidence="2">The sequence shown here is derived from an EMBL/GenBank/DDBJ whole genome shotgun (WGS) entry which is preliminary data.</text>
</comment>
<dbReference type="SUPFAM" id="SSF82649">
    <property type="entry name" value="SufE/NifU"/>
    <property type="match status" value="1"/>
</dbReference>
<protein>
    <submittedName>
        <fullName evidence="2">Iron-sulfur cluster assembly scaffold protein</fullName>
    </submittedName>
</protein>
<evidence type="ECO:0000313" key="2">
    <source>
        <dbReference type="EMBL" id="MCW7754137.1"/>
    </source>
</evidence>
<reference evidence="2 3" key="1">
    <citation type="submission" date="2022-11" db="EMBL/GenBank/DDBJ databases">
        <title>Desulfobotulus tamanensis H1 sp. nov. - anaerobic, alkaliphilic, sulphate reducing bacterium isolated from terrestrial mud volcano.</title>
        <authorList>
            <person name="Frolova A."/>
            <person name="Merkel A.Y."/>
            <person name="Slobodkin A.I."/>
        </authorList>
    </citation>
    <scope>NUCLEOTIDE SEQUENCE [LARGE SCALE GENOMIC DNA]</scope>
    <source>
        <strain evidence="2 3">H1</strain>
    </source>
</reference>
<feature type="domain" description="NIF system FeS cluster assembly NifU N-terminal" evidence="1">
    <location>
        <begin position="39"/>
        <end position="129"/>
    </location>
</feature>
<dbReference type="Gene3D" id="3.90.1010.10">
    <property type="match status" value="1"/>
</dbReference>
<dbReference type="EMBL" id="JAPFPW010000009">
    <property type="protein sequence ID" value="MCW7754137.1"/>
    <property type="molecule type" value="Genomic_DNA"/>
</dbReference>
<organism evidence="2 3">
    <name type="scientific">Desulfobotulus pelophilus</name>
    <dbReference type="NCBI Taxonomy" id="2823377"/>
    <lineage>
        <taxon>Bacteria</taxon>
        <taxon>Pseudomonadati</taxon>
        <taxon>Thermodesulfobacteriota</taxon>
        <taxon>Desulfobacteria</taxon>
        <taxon>Desulfobacterales</taxon>
        <taxon>Desulfobacteraceae</taxon>
        <taxon>Desulfobotulus</taxon>
    </lineage>
</organism>
<accession>A0ABT3N9J7</accession>
<dbReference type="Pfam" id="PF01592">
    <property type="entry name" value="NifU_N"/>
    <property type="match status" value="1"/>
</dbReference>
<dbReference type="Proteomes" id="UP001209681">
    <property type="component" value="Unassembled WGS sequence"/>
</dbReference>
<dbReference type="CDD" id="cd06664">
    <property type="entry name" value="IscU_like"/>
    <property type="match status" value="1"/>
</dbReference>
<proteinExistence type="predicted"/>
<evidence type="ECO:0000313" key="3">
    <source>
        <dbReference type="Proteomes" id="UP001209681"/>
    </source>
</evidence>
<gene>
    <name evidence="2" type="ORF">OOT00_09065</name>
</gene>
<sequence>MEEKNFWQSHSEHYLEMAFDTQRQERISHPDGYGKRTGDCGDTIEFFLTLEEGCLRFVSYQVDGCMNTNACAATISCMAEGKDLDMAWQILPETVIRYLETLPEHELHCAELAAGAFYMALADAEKKAKAGKTAKTP</sequence>
<dbReference type="RefSeq" id="WP_265425057.1">
    <property type="nucleotide sequence ID" value="NZ_JAPFPW010000009.1"/>
</dbReference>
<name>A0ABT3N9J7_9BACT</name>
<evidence type="ECO:0000259" key="1">
    <source>
        <dbReference type="Pfam" id="PF01592"/>
    </source>
</evidence>
<keyword evidence="3" id="KW-1185">Reference proteome</keyword>
<dbReference type="InterPro" id="IPR002871">
    <property type="entry name" value="NIF_FeS_clus_asmbl_NifU_N"/>
</dbReference>